<dbReference type="OrthoDB" id="761205at2759"/>
<reference evidence="2" key="1">
    <citation type="journal article" date="2017" name="Gigascience">
        <title>The genome draft of coconut (Cocos nucifera).</title>
        <authorList>
            <person name="Xiao Y."/>
            <person name="Xu P."/>
            <person name="Fan H."/>
            <person name="Baudouin L."/>
            <person name="Xia W."/>
            <person name="Bocs S."/>
            <person name="Xu J."/>
            <person name="Li Q."/>
            <person name="Guo A."/>
            <person name="Zhou L."/>
            <person name="Li J."/>
            <person name="Wu Y."/>
            <person name="Ma Z."/>
            <person name="Armero A."/>
            <person name="Issali A.E."/>
            <person name="Liu N."/>
            <person name="Peng M."/>
            <person name="Yang Y."/>
        </authorList>
    </citation>
    <scope>NUCLEOTIDE SEQUENCE</scope>
    <source>
        <tissue evidence="2">Spear leaf of Hainan Tall coconut</tissue>
    </source>
</reference>
<evidence type="ECO:0000313" key="3">
    <source>
        <dbReference type="Proteomes" id="UP000797356"/>
    </source>
</evidence>
<accession>A0A8K0IFV8</accession>
<feature type="region of interest" description="Disordered" evidence="1">
    <location>
        <begin position="926"/>
        <end position="950"/>
    </location>
</feature>
<feature type="region of interest" description="Disordered" evidence="1">
    <location>
        <begin position="1"/>
        <end position="26"/>
    </location>
</feature>
<protein>
    <submittedName>
        <fullName evidence="2">Uncharacterized protein</fullName>
    </submittedName>
</protein>
<organism evidence="2 3">
    <name type="scientific">Cocos nucifera</name>
    <name type="common">Coconut palm</name>
    <dbReference type="NCBI Taxonomy" id="13894"/>
    <lineage>
        <taxon>Eukaryota</taxon>
        <taxon>Viridiplantae</taxon>
        <taxon>Streptophyta</taxon>
        <taxon>Embryophyta</taxon>
        <taxon>Tracheophyta</taxon>
        <taxon>Spermatophyta</taxon>
        <taxon>Magnoliopsida</taxon>
        <taxon>Liliopsida</taxon>
        <taxon>Arecaceae</taxon>
        <taxon>Arecoideae</taxon>
        <taxon>Cocoseae</taxon>
        <taxon>Attaleinae</taxon>
        <taxon>Cocos</taxon>
    </lineage>
</organism>
<proteinExistence type="predicted"/>
<keyword evidence="3" id="KW-1185">Reference proteome</keyword>
<feature type="compositionally biased region" description="Gly residues" evidence="1">
    <location>
        <begin position="1"/>
        <end position="10"/>
    </location>
</feature>
<dbReference type="AlphaFoldDB" id="A0A8K0IFV8"/>
<evidence type="ECO:0000313" key="2">
    <source>
        <dbReference type="EMBL" id="KAG1354719.1"/>
    </source>
</evidence>
<sequence length="1223" mass="132969">MIPFGGGGPSASGDDGPPPLVPSSSSFSSILSPLAPPFTVDRCYVAFPQPMSAAGDWPPPSAAASAATSSRLSSLTSGIGSIPSSSVFESANMYYPSYAPIGGGLPGSDDDGLKPLPGLERYGGMDSGPWSGPFLGEEMGKDKVFDRSSSWMDPSSSYWASAFYKGGAAEGLMVCEDGSLVHGNSATSARNLHFGLESSGWVGDKYPAIYKENPTVPFDQSGPSLLDPSALFDRLSYSRSQESTSSMKACDAFNLNSTNNYTAQLASCSTNPVLYNPATACSASSSVYDLSTERTFSSMNSVMSENGYLSIQHVNPCGINLNYFDYVASEKNEPVPIKEPTISQITEEGNKEWSIGTGNMKRKFGASVISSPMKNDFPAGHNPLIGNLMECYSGHNTRLSLTNSFASANASVEPDNSMQTSSDPLDQHSLAVDSPCWKGAPSSRQYPFGIGDKADGCPVVKELKGHNDLDQGQKHLLVSAKYAGTPSSEHFLSSICRENQKDSSSYPREPSSVGLPCMHQKFEDAKGECSGCAEAGFENGGQVGNIVEEKNNEATKYLNTDFGPKDHALKQLGEEEGVSSAYHNTVVGGMANPEMNVKAAGQDCSSDFSCCARDHIMKSSSSEVAMPSKNVELLGSSDPAGVCFAPGEDPEPIVKAMHGLSELLFSRYNRDVNELKEHDHELLHQVLDNLKACLVKNRKDVTKETYNVFGIEAAPPQPNVPKIVDDPKTSNNEGAKGTKHRMPSSGLGVDDDKVKDFCSVGFDADCRTHMAQALHKVSKRGFDQEEGPQTLLYKNLWIEAEIALCSMKYELARRKLEMENDKCHQRANSHDSSDMEWKLSHLTRLRSLNLVNYLNVNDGPTQQAYAGKQSPMKPHEVKANWEDEVDTSVLHRFRVLKAVCSPRLDSENAAGLNYWPAKLADLGFSQQNQQSCTPDEPSSYLKPHEVNTSKTDEVDSSIMARLRVLKGRGDISNFLSTEEHPEKLDFVDPGACLETEETVCSINLDSESTAGMKYLPAKSSDLDFFQQNQQSYTPDEPVSCWKPREVKTNKADEVDSSVMARLSILRGRIDNVNNLVEHPKLLDSVDVEGCLRRKDGMCNSSSENTAREKSQNFMPTKLADLSFVQKNKQLYAEDVSSKRSSLLNSSSNIHHLDANSNDGNELYLNNNSESTARESPVCTANGLVTQSCMPDRQWKQNVTGGSGSLSSDWEHVLKDELTWCSSA</sequence>
<dbReference type="Proteomes" id="UP000797356">
    <property type="component" value="Chromosome 7"/>
</dbReference>
<reference evidence="2" key="2">
    <citation type="submission" date="2019-07" db="EMBL/GenBank/DDBJ databases">
        <authorList>
            <person name="Yang Y."/>
            <person name="Bocs S."/>
            <person name="Baudouin L."/>
        </authorList>
    </citation>
    <scope>NUCLEOTIDE SEQUENCE</scope>
    <source>
        <tissue evidence="2">Spear leaf of Hainan Tall coconut</tissue>
    </source>
</reference>
<dbReference type="PANTHER" id="PTHR34361">
    <property type="entry name" value="OS08G0157800 PROTEIN"/>
    <property type="match status" value="1"/>
</dbReference>
<comment type="caution">
    <text evidence="2">The sequence shown here is derived from an EMBL/GenBank/DDBJ whole genome shotgun (WGS) entry which is preliminary data.</text>
</comment>
<feature type="region of interest" description="Disordered" evidence="1">
    <location>
        <begin position="717"/>
        <end position="747"/>
    </location>
</feature>
<name>A0A8K0IFV8_COCNU</name>
<evidence type="ECO:0000256" key="1">
    <source>
        <dbReference type="SAM" id="MobiDB-lite"/>
    </source>
</evidence>
<dbReference type="EMBL" id="CM017878">
    <property type="protein sequence ID" value="KAG1354719.1"/>
    <property type="molecule type" value="Genomic_DNA"/>
</dbReference>
<dbReference type="PANTHER" id="PTHR34361:SF2">
    <property type="entry name" value="OS08G0157800 PROTEIN"/>
    <property type="match status" value="1"/>
</dbReference>
<gene>
    <name evidence="2" type="ORF">COCNU_07G008310</name>
</gene>